<protein>
    <submittedName>
        <fullName evidence="2">Uncharacterized protein</fullName>
    </submittedName>
</protein>
<dbReference type="EMBL" id="WKFB01000642">
    <property type="protein sequence ID" value="KAF6719131.1"/>
    <property type="molecule type" value="Genomic_DNA"/>
</dbReference>
<comment type="caution">
    <text evidence="2">The sequence shown here is derived from an EMBL/GenBank/DDBJ whole genome shotgun (WGS) entry which is preliminary data.</text>
</comment>
<evidence type="ECO:0000256" key="1">
    <source>
        <dbReference type="SAM" id="MobiDB-lite"/>
    </source>
</evidence>
<feature type="region of interest" description="Disordered" evidence="1">
    <location>
        <begin position="88"/>
        <end position="109"/>
    </location>
</feature>
<proteinExistence type="predicted"/>
<reference evidence="2" key="1">
    <citation type="journal article" name="BMC Genomics">
        <title>Long-read sequencing and de novo genome assembly of marine medaka (Oryzias melastigma).</title>
        <authorList>
            <person name="Liang P."/>
            <person name="Saqib H.S.A."/>
            <person name="Ni X."/>
            <person name="Shen Y."/>
        </authorList>
    </citation>
    <scope>NUCLEOTIDE SEQUENCE</scope>
    <source>
        <strain evidence="2">Bigg-433</strain>
    </source>
</reference>
<accession>A0A834F364</accession>
<organism evidence="2 3">
    <name type="scientific">Oryzias melastigma</name>
    <name type="common">Marine medaka</name>
    <dbReference type="NCBI Taxonomy" id="30732"/>
    <lineage>
        <taxon>Eukaryota</taxon>
        <taxon>Metazoa</taxon>
        <taxon>Chordata</taxon>
        <taxon>Craniata</taxon>
        <taxon>Vertebrata</taxon>
        <taxon>Euteleostomi</taxon>
        <taxon>Actinopterygii</taxon>
        <taxon>Neopterygii</taxon>
        <taxon>Teleostei</taxon>
        <taxon>Neoteleostei</taxon>
        <taxon>Acanthomorphata</taxon>
        <taxon>Ovalentaria</taxon>
        <taxon>Atherinomorphae</taxon>
        <taxon>Beloniformes</taxon>
        <taxon>Adrianichthyidae</taxon>
        <taxon>Oryziinae</taxon>
        <taxon>Oryzias</taxon>
    </lineage>
</organism>
<evidence type="ECO:0000313" key="3">
    <source>
        <dbReference type="Proteomes" id="UP000646548"/>
    </source>
</evidence>
<dbReference type="AlphaFoldDB" id="A0A834F364"/>
<evidence type="ECO:0000313" key="2">
    <source>
        <dbReference type="EMBL" id="KAF6719131.1"/>
    </source>
</evidence>
<name>A0A834F364_ORYME</name>
<feature type="compositionally biased region" description="Basic and acidic residues" evidence="1">
    <location>
        <begin position="88"/>
        <end position="108"/>
    </location>
</feature>
<sequence length="139" mass="15409">MAAFVESQAVIELRVKAGTDRSSLGHKNHSPTMSVTAAAKKRGKCQRMGVLTLDEMEKKERFVVLERLADATPLQRKPVISALQAAAERQDSKQGMKFKREAKPHERGPINGAAFQAEWECSRSYVEARQKLIGSSLTL</sequence>
<gene>
    <name evidence="2" type="ORF">FQA47_013089</name>
</gene>
<dbReference type="Proteomes" id="UP000646548">
    <property type="component" value="Unassembled WGS sequence"/>
</dbReference>
<feature type="region of interest" description="Disordered" evidence="1">
    <location>
        <begin position="21"/>
        <end position="41"/>
    </location>
</feature>